<proteinExistence type="predicted"/>
<evidence type="ECO:0000313" key="3">
    <source>
        <dbReference type="Proteomes" id="UP000250088"/>
    </source>
</evidence>
<dbReference type="Pfam" id="PF26490">
    <property type="entry name" value="DUF8159"/>
    <property type="match status" value="1"/>
</dbReference>
<dbReference type="InterPro" id="IPR058473">
    <property type="entry name" value="DUF8159"/>
</dbReference>
<evidence type="ECO:0000313" key="2">
    <source>
        <dbReference type="EMBL" id="ARS90066.1"/>
    </source>
</evidence>
<dbReference type="AlphaFoldDB" id="A0A2Z2HS91"/>
<protein>
    <recommendedName>
        <fullName evidence="1">DUF8159 domain-containing protein</fullName>
    </recommendedName>
</protein>
<dbReference type="GeneID" id="32894458"/>
<dbReference type="Proteomes" id="UP000250088">
    <property type="component" value="Chromosome"/>
</dbReference>
<accession>A0A2Z2HS91</accession>
<gene>
    <name evidence="2" type="ORF">B1756_10225</name>
</gene>
<name>A0A2Z2HS91_9EURY</name>
<evidence type="ECO:0000259" key="1">
    <source>
        <dbReference type="Pfam" id="PF26490"/>
    </source>
</evidence>
<sequence length="147" mass="15378">MQRRSLLLGGSSVTIAALAGCTLPGENGQDGDEATGDGDDPEFNFDFFVDTIDEDLGVEDSSFGTDSASIEFYSSGDPEQDVQAVATSYAAAVMGGVEADLEAVALSPDDPDEAVHSFVIEADLVESFNDGEISEAEYFETIGETAE</sequence>
<feature type="domain" description="DUF8159" evidence="1">
    <location>
        <begin position="55"/>
        <end position="147"/>
    </location>
</feature>
<dbReference type="EMBL" id="CP019893">
    <property type="protein sequence ID" value="ARS90066.1"/>
    <property type="molecule type" value="Genomic_DNA"/>
</dbReference>
<keyword evidence="3" id="KW-1185">Reference proteome</keyword>
<reference evidence="3" key="1">
    <citation type="submission" date="2017-02" db="EMBL/GenBank/DDBJ databases">
        <title>Natronthermophilus aegyptiacus gen. nov.,sp. nov., an aerobic, extremely halophilic alkalithermophilic archaeon isolated from the athalassohaline Wadi An Natrun, Egypt.</title>
        <authorList>
            <person name="Zhao B."/>
        </authorList>
    </citation>
    <scope>NUCLEOTIDE SEQUENCE [LARGE SCALE GENOMIC DNA]</scope>
    <source>
        <strain evidence="3">JW/NM-HA 15</strain>
    </source>
</reference>
<dbReference type="RefSeq" id="WP_086888442.1">
    <property type="nucleotide sequence ID" value="NZ_CP019893.1"/>
</dbReference>
<dbReference type="KEGG" id="naj:B1756_10225"/>
<organism evidence="2 3">
    <name type="scientific">Natrarchaeobaculum aegyptiacum</name>
    <dbReference type="NCBI Taxonomy" id="745377"/>
    <lineage>
        <taxon>Archaea</taxon>
        <taxon>Methanobacteriati</taxon>
        <taxon>Methanobacteriota</taxon>
        <taxon>Stenosarchaea group</taxon>
        <taxon>Halobacteria</taxon>
        <taxon>Halobacteriales</taxon>
        <taxon>Natrialbaceae</taxon>
        <taxon>Natrarchaeobaculum</taxon>
    </lineage>
</organism>
<dbReference type="PROSITE" id="PS51257">
    <property type="entry name" value="PROKAR_LIPOPROTEIN"/>
    <property type="match status" value="1"/>
</dbReference>